<evidence type="ECO:0000313" key="3">
    <source>
        <dbReference type="Proteomes" id="UP001642501"/>
    </source>
</evidence>
<protein>
    <submittedName>
        <fullName evidence="2">Uncharacterized protein</fullName>
    </submittedName>
</protein>
<name>A0ABP0DEY8_9PEZI</name>
<feature type="region of interest" description="Disordered" evidence="1">
    <location>
        <begin position="254"/>
        <end position="288"/>
    </location>
</feature>
<proteinExistence type="predicted"/>
<feature type="region of interest" description="Disordered" evidence="1">
    <location>
        <begin position="322"/>
        <end position="354"/>
    </location>
</feature>
<feature type="compositionally biased region" description="Low complexity" evidence="1">
    <location>
        <begin position="322"/>
        <end position="331"/>
    </location>
</feature>
<keyword evidence="3" id="KW-1185">Reference proteome</keyword>
<accession>A0ABP0DEY8</accession>
<organism evidence="2 3">
    <name type="scientific">Sporothrix epigloea</name>
    <dbReference type="NCBI Taxonomy" id="1892477"/>
    <lineage>
        <taxon>Eukaryota</taxon>
        <taxon>Fungi</taxon>
        <taxon>Dikarya</taxon>
        <taxon>Ascomycota</taxon>
        <taxon>Pezizomycotina</taxon>
        <taxon>Sordariomycetes</taxon>
        <taxon>Sordariomycetidae</taxon>
        <taxon>Ophiostomatales</taxon>
        <taxon>Ophiostomataceae</taxon>
        <taxon>Sporothrix</taxon>
    </lineage>
</organism>
<comment type="caution">
    <text evidence="2">The sequence shown here is derived from an EMBL/GenBank/DDBJ whole genome shotgun (WGS) entry which is preliminary data.</text>
</comment>
<evidence type="ECO:0000313" key="2">
    <source>
        <dbReference type="EMBL" id="CAK7266248.1"/>
    </source>
</evidence>
<reference evidence="2 3" key="1">
    <citation type="submission" date="2024-01" db="EMBL/GenBank/DDBJ databases">
        <authorList>
            <person name="Allen C."/>
            <person name="Tagirdzhanova G."/>
        </authorList>
    </citation>
    <scope>NUCLEOTIDE SEQUENCE [LARGE SCALE GENOMIC DNA]</scope>
    <source>
        <strain evidence="2 3">CBS 573.63</strain>
    </source>
</reference>
<evidence type="ECO:0000256" key="1">
    <source>
        <dbReference type="SAM" id="MobiDB-lite"/>
    </source>
</evidence>
<gene>
    <name evidence="2" type="ORF">SEPCBS57363_001995</name>
</gene>
<dbReference type="Proteomes" id="UP001642501">
    <property type="component" value="Unassembled WGS sequence"/>
</dbReference>
<dbReference type="EMBL" id="CAWUOM010000024">
    <property type="protein sequence ID" value="CAK7266248.1"/>
    <property type="molecule type" value="Genomic_DNA"/>
</dbReference>
<sequence>MAPTTISLPHVAATRLHPSFTPALVLMSLKHLDNIGNLNKAVQALRTAKLETATKDAAAFWADLITLITSTLTVAVFCEEDDVIASLTEKATIVLTAEYRNIFRRAGFGYDHQQTIFYLLRTAHSRQVTSEPLCEIARNTALAAVLSISSPNFRLWISALGKLQLAQRQCASSLLNITQITRHIYNVLRAYHSPHAALELWTSPDTDLLDITTWLRLESSEPLRMANGAGRYPSKPYCKCCRVRHQWNQHVSVPPAHKRAIQPTNRSSRRPKASGATASMSGDSNRGMHSPLVYDTAATHSIFSSRGQFANYQNIDGKVTVVGGGTAKSAGRGTAKPSRPAEVPRRLAVSLVEQ</sequence>